<sequence length="329" mass="37717">MASEPKKALEVFFSYSHKDQDLRDQLETHLSLLKYQGFISSWHDRKIIAGTGWAEEIDIHLNSVQVILLLISANFLASPYCYGVEVKRAMERHDAGEARVIPIILRPCDWHNAPFGKLQALPTDGKPVDSRNWYSKDEAFYDVTQGIRRAIEELQELKIAPKVPDDRLTSLPKTDQKVALSKPRAKKAINPYEVRDEWIEYITINLKKAVEEEDTLNFYANDVQGHRQIRILSNQMTIYSLDIHRGSMGGSRGDEGISFSYTEGRATFSNGFHASGNFKWNLQKEVVVLELLDISLLSHMSGTKEYTREDFLAALWDKIQLAIERSSRW</sequence>
<name>A0A8J3N2V0_9CHLR</name>
<dbReference type="InterPro" id="IPR035897">
    <property type="entry name" value="Toll_tir_struct_dom_sf"/>
</dbReference>
<dbReference type="SUPFAM" id="SSF52200">
    <property type="entry name" value="Toll/Interleukin receptor TIR domain"/>
    <property type="match status" value="1"/>
</dbReference>
<dbReference type="Gene3D" id="3.40.50.10140">
    <property type="entry name" value="Toll/interleukin-1 receptor homology (TIR) domain"/>
    <property type="match status" value="1"/>
</dbReference>
<dbReference type="Pfam" id="PF13676">
    <property type="entry name" value="TIR_2"/>
    <property type="match status" value="1"/>
</dbReference>
<dbReference type="PROSITE" id="PS50104">
    <property type="entry name" value="TIR"/>
    <property type="match status" value="1"/>
</dbReference>
<evidence type="ECO:0000313" key="3">
    <source>
        <dbReference type="Proteomes" id="UP000597444"/>
    </source>
</evidence>
<dbReference type="InterPro" id="IPR000157">
    <property type="entry name" value="TIR_dom"/>
</dbReference>
<keyword evidence="3" id="KW-1185">Reference proteome</keyword>
<proteinExistence type="predicted"/>
<accession>A0A8J3N2V0</accession>
<organism evidence="2 3">
    <name type="scientific">Reticulibacter mediterranei</name>
    <dbReference type="NCBI Taxonomy" id="2778369"/>
    <lineage>
        <taxon>Bacteria</taxon>
        <taxon>Bacillati</taxon>
        <taxon>Chloroflexota</taxon>
        <taxon>Ktedonobacteria</taxon>
        <taxon>Ktedonobacterales</taxon>
        <taxon>Reticulibacteraceae</taxon>
        <taxon>Reticulibacter</taxon>
    </lineage>
</organism>
<evidence type="ECO:0000259" key="1">
    <source>
        <dbReference type="PROSITE" id="PS50104"/>
    </source>
</evidence>
<comment type="caution">
    <text evidence="2">The sequence shown here is derived from an EMBL/GenBank/DDBJ whole genome shotgun (WGS) entry which is preliminary data.</text>
</comment>
<dbReference type="EMBL" id="BNJK01000001">
    <property type="protein sequence ID" value="GHO96307.1"/>
    <property type="molecule type" value="Genomic_DNA"/>
</dbReference>
<reference evidence="2" key="1">
    <citation type="submission" date="2020-10" db="EMBL/GenBank/DDBJ databases">
        <title>Taxonomic study of unclassified bacteria belonging to the class Ktedonobacteria.</title>
        <authorList>
            <person name="Yabe S."/>
            <person name="Wang C.M."/>
            <person name="Zheng Y."/>
            <person name="Sakai Y."/>
            <person name="Cavaletti L."/>
            <person name="Monciardini P."/>
            <person name="Donadio S."/>
        </authorList>
    </citation>
    <scope>NUCLEOTIDE SEQUENCE</scope>
    <source>
        <strain evidence="2">ID150040</strain>
    </source>
</reference>
<dbReference type="Proteomes" id="UP000597444">
    <property type="component" value="Unassembled WGS sequence"/>
</dbReference>
<dbReference type="RefSeq" id="WP_220206945.1">
    <property type="nucleotide sequence ID" value="NZ_BNJK01000001.1"/>
</dbReference>
<evidence type="ECO:0000313" key="2">
    <source>
        <dbReference type="EMBL" id="GHO96307.1"/>
    </source>
</evidence>
<dbReference type="AlphaFoldDB" id="A0A8J3N2V0"/>
<gene>
    <name evidence="2" type="ORF">KSF_063550</name>
</gene>
<dbReference type="GO" id="GO:0007165">
    <property type="term" value="P:signal transduction"/>
    <property type="evidence" value="ECO:0007669"/>
    <property type="project" value="InterPro"/>
</dbReference>
<protein>
    <recommendedName>
        <fullName evidence="1">TIR domain-containing protein</fullName>
    </recommendedName>
</protein>
<feature type="domain" description="TIR" evidence="1">
    <location>
        <begin position="7"/>
        <end position="151"/>
    </location>
</feature>
<dbReference type="SMART" id="SM00255">
    <property type="entry name" value="TIR"/>
    <property type="match status" value="1"/>
</dbReference>